<feature type="compositionally biased region" description="Basic residues" evidence="2">
    <location>
        <begin position="1275"/>
        <end position="1287"/>
    </location>
</feature>
<feature type="region of interest" description="Disordered" evidence="2">
    <location>
        <begin position="176"/>
        <end position="446"/>
    </location>
</feature>
<keyword evidence="1" id="KW-0175">Coiled coil</keyword>
<feature type="region of interest" description="Disordered" evidence="2">
    <location>
        <begin position="760"/>
        <end position="809"/>
    </location>
</feature>
<dbReference type="EMBL" id="ODYU01001526">
    <property type="protein sequence ID" value="SOQ37862.1"/>
    <property type="molecule type" value="Genomic_DNA"/>
</dbReference>
<feature type="region of interest" description="Disordered" evidence="2">
    <location>
        <begin position="1539"/>
        <end position="1595"/>
    </location>
</feature>
<feature type="compositionally biased region" description="Basic and acidic residues" evidence="2">
    <location>
        <begin position="1257"/>
        <end position="1274"/>
    </location>
</feature>
<feature type="compositionally biased region" description="Basic and acidic residues" evidence="2">
    <location>
        <begin position="316"/>
        <end position="325"/>
    </location>
</feature>
<gene>
    <name evidence="4" type="ORF">SFRICE_007118</name>
</gene>
<proteinExistence type="predicted"/>
<feature type="compositionally biased region" description="Basic and acidic residues" evidence="2">
    <location>
        <begin position="791"/>
        <end position="809"/>
    </location>
</feature>
<evidence type="ECO:0000256" key="2">
    <source>
        <dbReference type="SAM" id="MobiDB-lite"/>
    </source>
</evidence>
<feature type="compositionally biased region" description="Basic and acidic residues" evidence="2">
    <location>
        <begin position="183"/>
        <end position="202"/>
    </location>
</feature>
<feature type="region of interest" description="Disordered" evidence="2">
    <location>
        <begin position="678"/>
        <end position="728"/>
    </location>
</feature>
<feature type="region of interest" description="Disordered" evidence="2">
    <location>
        <begin position="824"/>
        <end position="883"/>
    </location>
</feature>
<name>A0A2H1VBT3_SPOFR</name>
<feature type="compositionally biased region" description="Basic and acidic residues" evidence="2">
    <location>
        <begin position="866"/>
        <end position="875"/>
    </location>
</feature>
<evidence type="ECO:0000259" key="3">
    <source>
        <dbReference type="Pfam" id="PF15255"/>
    </source>
</evidence>
<feature type="coiled-coil region" evidence="1">
    <location>
        <begin position="460"/>
        <end position="487"/>
    </location>
</feature>
<feature type="compositionally biased region" description="Basic and acidic residues" evidence="2">
    <location>
        <begin position="840"/>
        <end position="853"/>
    </location>
</feature>
<organism evidence="4">
    <name type="scientific">Spodoptera frugiperda</name>
    <name type="common">Fall armyworm</name>
    <dbReference type="NCBI Taxonomy" id="7108"/>
    <lineage>
        <taxon>Eukaryota</taxon>
        <taxon>Metazoa</taxon>
        <taxon>Ecdysozoa</taxon>
        <taxon>Arthropoda</taxon>
        <taxon>Hexapoda</taxon>
        <taxon>Insecta</taxon>
        <taxon>Pterygota</taxon>
        <taxon>Neoptera</taxon>
        <taxon>Endopterygota</taxon>
        <taxon>Lepidoptera</taxon>
        <taxon>Glossata</taxon>
        <taxon>Ditrysia</taxon>
        <taxon>Noctuoidea</taxon>
        <taxon>Noctuidae</taxon>
        <taxon>Amphipyrinae</taxon>
        <taxon>Spodoptera</taxon>
    </lineage>
</organism>
<feature type="compositionally biased region" description="Polar residues" evidence="2">
    <location>
        <begin position="1401"/>
        <end position="1419"/>
    </location>
</feature>
<evidence type="ECO:0000256" key="1">
    <source>
        <dbReference type="SAM" id="Coils"/>
    </source>
</evidence>
<feature type="compositionally biased region" description="Basic and acidic residues" evidence="2">
    <location>
        <begin position="1374"/>
        <end position="1400"/>
    </location>
</feature>
<feature type="compositionally biased region" description="Polar residues" evidence="2">
    <location>
        <begin position="208"/>
        <end position="224"/>
    </location>
</feature>
<feature type="region of interest" description="Disordered" evidence="2">
    <location>
        <begin position="1192"/>
        <end position="1336"/>
    </location>
</feature>
<accession>A0A2H1VBT3</accession>
<protein>
    <submittedName>
        <fullName evidence="4">SFRICE_007118</fullName>
    </submittedName>
</protein>
<feature type="region of interest" description="Disordered" evidence="2">
    <location>
        <begin position="514"/>
        <end position="538"/>
    </location>
</feature>
<reference evidence="4" key="1">
    <citation type="submission" date="2016-07" db="EMBL/GenBank/DDBJ databases">
        <authorList>
            <person name="Bretaudeau A."/>
        </authorList>
    </citation>
    <scope>NUCLEOTIDE SEQUENCE</scope>
    <source>
        <strain evidence="4">Rice</strain>
        <tissue evidence="4">Whole body</tissue>
    </source>
</reference>
<feature type="region of interest" description="Disordered" evidence="2">
    <location>
        <begin position="625"/>
        <end position="660"/>
    </location>
</feature>
<feature type="compositionally biased region" description="Basic and acidic residues" evidence="2">
    <location>
        <begin position="1074"/>
        <end position="1083"/>
    </location>
</feature>
<dbReference type="InterPro" id="IPR029341">
    <property type="entry name" value="FAM21/CAPZIP"/>
</dbReference>
<feature type="compositionally biased region" description="Polar residues" evidence="2">
    <location>
        <begin position="1203"/>
        <end position="1217"/>
    </location>
</feature>
<sequence>MDESTTDSLRKLAPSWTLAGDEQLLNILQSTHQKLLSRCQEANSQLEKMASALNDASISLQNVNNQFMSLSSSQFIESRVYDDDDLTTEPPAPKESPKQEVQDELSCLKRSLSVLEQSHEIITILQDSDTESDTDDEVPARLVLKPKDMYWERPLPYIIGSQPWKNKWHAGLVVEGTDSESSVSERGEDSDQYSHSETEGTRPHTHTLRTQVSETSSSLPSEQGSIPRPTPSDVASDIARRLGAALPNKMVEREPSPEEPPQPASRKVYRPQDPVSSTIFPDEPPPLSEHSDSQDSDIFAEIHRQAGGTGGTGADSRPDGLRGDGDLFSGIGYQPPSKPPQATAPIPQRTSHRDHHDVYDDDDDDDQPAYNQQGQDIRHSEKQTADADLDRGVKKPVGGISLFGNKGTESIGAAILKRNQRKTSTSGDDSDTETQPQQQIKKEKDIFDDLFARSEGRKVVKDKTDLVKDLKDKVQKKDKEKDKSTEKNEKTKVDLFSDDLFDDIDDIFSSNVTKIPTKDNKTTKPIFDDDDDLFSEIAPPKPTRIEVATSSNVKKSLFDSDDDLFADNLQAKPDDKPKAKEVEINKAVAPSRVNKEVTRSIFDDDDDDLFNDLKTSKGNDDLKVQSVNIGKADGGQSKKINENPSTVFKSPSLFDDDDDDDGDLFAKAVTSSIKVNKTSSDLNDDVTDVKPSSSSVKTDDLNTVTNDNVVKVNNNNNTDDKIENKNKDLNENVSVDSKNEILVNKNVGDNAAKIFTHIQRERSSSESNNDFSDQDFDDLPPKPDTSNILPDDNKPKPIEKENIFDKTTLEEDIDELFTKAQQNQKTEQIFVEPPPITEIIPEKTEKDNKKATETDIFNDILTEPPIFEKPKEPKRSKNVNALFDDDSDDESLFFKKNDHVFDDHPNDFTPTQDRIFGLFADEPPDDGFGKASDADDDLFATEPKPKLPSNNNLPPLPVHEIVNQNDDKQTELVNEEDIFKVTHVEILKDTKIGDDQRRDDVLEKPKSAFPLSVDDNDYDDDGLFKIPEIPKPSLKEKPHLDMSDDENLFAKPDIKPAVVKPTPGLVTDQVQEPKSLDNELFTPEKHEKLKIESKTNIEIDSKSDEELFKVPENKPIPEKVIDVSKTSDDELFSPVKTVTKTENSKLDEDIFKIKAKPEIVNKAENTQEFKSPDSKKVGKLKVGLNINVNALLPGASPKKVKPSQDQSDGLVQSVDQSQRSEVKILPDVQKPQIESQKPKSEDQNPDSTLIKSVSFDGKPESEVLDNKISKERAKIQVKRRPSTRRARREAVRKSAIDFGEDSTDNSSSIDDVPKIIPGNQPENTQDGKLDKNLEPAETKTTILKDNEAKIAQDGNVDTKLEQAEVNTEKTITQSKDKTEISDKNVEKQPVVEDKKTEITEKPTQSIEKPTSSKDTIQNIDKPTFSKDVKSKVVYILNDEDIFNTSPVQSSQKAEILDPKPGVTTLGKVNKEIDRNIDKKIDGKSLFGEEDGDEIFKSKVPVKKNTIFDSDSEEDLFGDGKQKKKEIVEVRREIKREVVKGSLFGDDDDDDDLFGVKTKKAVEHNPQPARPTSTKEPAKPSEPVFADPLSMFGDDD</sequence>
<feature type="compositionally biased region" description="Basic and acidic residues" evidence="2">
    <location>
        <begin position="718"/>
        <end position="728"/>
    </location>
</feature>
<feature type="domain" description="FAM21/CAPZIP" evidence="3">
    <location>
        <begin position="1174"/>
        <end position="1308"/>
    </location>
</feature>
<feature type="region of interest" description="Disordered" evidence="2">
    <location>
        <begin position="1027"/>
        <end position="1083"/>
    </location>
</feature>
<evidence type="ECO:0000313" key="4">
    <source>
        <dbReference type="EMBL" id="SOQ37862.1"/>
    </source>
</evidence>
<feature type="compositionally biased region" description="Basic and acidic residues" evidence="2">
    <location>
        <begin position="1033"/>
        <end position="1042"/>
    </location>
</feature>
<dbReference type="Pfam" id="PF15255">
    <property type="entry name" value="CAP-ZIP_m"/>
    <property type="match status" value="1"/>
</dbReference>
<feature type="region of interest" description="Disordered" evidence="2">
    <location>
        <begin position="1367"/>
        <end position="1419"/>
    </location>
</feature>
<feature type="compositionally biased region" description="Basic and acidic residues" evidence="2">
    <location>
        <begin position="376"/>
        <end position="393"/>
    </location>
</feature>
<feature type="region of interest" description="Disordered" evidence="2">
    <location>
        <begin position="917"/>
        <end position="958"/>
    </location>
</feature>
<feature type="compositionally biased region" description="Low complexity" evidence="2">
    <location>
        <begin position="701"/>
        <end position="717"/>
    </location>
</feature>
<feature type="coiled-coil region" evidence="1">
    <location>
        <begin position="25"/>
        <end position="66"/>
    </location>
</feature>
<feature type="compositionally biased region" description="Basic and acidic residues" evidence="2">
    <location>
        <begin position="1325"/>
        <end position="1336"/>
    </location>
</feature>